<dbReference type="InterPro" id="IPR005467">
    <property type="entry name" value="His_kinase_dom"/>
</dbReference>
<reference evidence="9" key="1">
    <citation type="submission" date="2016-10" db="EMBL/GenBank/DDBJ databases">
        <authorList>
            <person name="Varghese N."/>
            <person name="Submissions S."/>
        </authorList>
    </citation>
    <scope>NUCLEOTIDE SEQUENCE [LARGE SCALE GENOMIC DNA]</scope>
    <source>
        <strain evidence="9">Jip14</strain>
    </source>
</reference>
<evidence type="ECO:0000313" key="9">
    <source>
        <dbReference type="Proteomes" id="UP000198916"/>
    </source>
</evidence>
<accession>A0A1H7L7I9</accession>
<dbReference type="RefSeq" id="WP_090604430.1">
    <property type="nucleotide sequence ID" value="NZ_FNZR01000003.1"/>
</dbReference>
<dbReference type="FunFam" id="3.30.565.10:FF:000006">
    <property type="entry name" value="Sensor histidine kinase WalK"/>
    <property type="match status" value="1"/>
</dbReference>
<dbReference type="Gene3D" id="3.30.565.10">
    <property type="entry name" value="Histidine kinase-like ATPase, C-terminal domain"/>
    <property type="match status" value="1"/>
</dbReference>
<dbReference type="EMBL" id="FNZR01000003">
    <property type="protein sequence ID" value="SEK94814.1"/>
    <property type="molecule type" value="Genomic_DNA"/>
</dbReference>
<dbReference type="PANTHER" id="PTHR43547:SF2">
    <property type="entry name" value="HYBRID SIGNAL TRANSDUCTION HISTIDINE KINASE C"/>
    <property type="match status" value="1"/>
</dbReference>
<dbReference type="Proteomes" id="UP000198916">
    <property type="component" value="Unassembled WGS sequence"/>
</dbReference>
<organism evidence="8 9">
    <name type="scientific">Parapedobacter koreensis</name>
    <dbReference type="NCBI Taxonomy" id="332977"/>
    <lineage>
        <taxon>Bacteria</taxon>
        <taxon>Pseudomonadati</taxon>
        <taxon>Bacteroidota</taxon>
        <taxon>Sphingobacteriia</taxon>
        <taxon>Sphingobacteriales</taxon>
        <taxon>Sphingobacteriaceae</taxon>
        <taxon>Parapedobacter</taxon>
    </lineage>
</organism>
<dbReference type="CDD" id="cd00082">
    <property type="entry name" value="HisKA"/>
    <property type="match status" value="1"/>
</dbReference>
<dbReference type="PRINTS" id="PR00344">
    <property type="entry name" value="BCTRLSENSOR"/>
</dbReference>
<keyword evidence="6" id="KW-0812">Transmembrane</keyword>
<dbReference type="SUPFAM" id="SSF55874">
    <property type="entry name" value="ATPase domain of HSP90 chaperone/DNA topoisomerase II/histidine kinase"/>
    <property type="match status" value="1"/>
</dbReference>
<sequence length="555" mass="63911">MTHRRNTYRINYVLVSAFIVVVIASFVLALILARDLTITYVENEFASRKVEVLEYNIGPFNDFFQNRIPEISFYQGYLDSAGVASYADSVLQTYPFVERIVFYDVALSNSEYIDYGFSANSLVVYPKGVYQFSQHNKPDSQSTATNHTTQLPLSLSDDFNNMAVKFAAFIERVDTTKALRDDDIFKVFYSVTPGKISYMNIPRRDDLKTYKELMYRKHLHDAVYEQDILTYFIDPNKLSLKNTVPELYQHIQIQPLVYESIDTDPDLFTTETPLPGALADYKIYFSSSRPFLQTEINRRFLPVLAGVVAIYLLLAVIAYLIYRNLYVNKRMFKLQYDFINNLTHEFKTPVSVIKIAGNNIKSAKQLSDNERIHYGRILDEEADRLNNLMNTLLSFTQIENKSIKMEREEVDLHEFCDKVLAASKIKYGDLNIQCNVDAKRTLYIDPVLLNSIFQNLIDNAYKYSKPDNKVLNIQIAQTKKQVTMRFADKGIGIAKKELVHIFKKFYRVQNQYNQQGSVGLGLAFCKELVNFMGGNISVESELGKGTTFIIIFPVD</sequence>
<dbReference type="SMART" id="SM00387">
    <property type="entry name" value="HATPase_c"/>
    <property type="match status" value="1"/>
</dbReference>
<name>A0A1H7L7I9_9SPHI</name>
<feature type="transmembrane region" description="Helical" evidence="6">
    <location>
        <begin position="12"/>
        <end position="33"/>
    </location>
</feature>
<proteinExistence type="predicted"/>
<dbReference type="SMART" id="SM00388">
    <property type="entry name" value="HisKA"/>
    <property type="match status" value="1"/>
</dbReference>
<evidence type="ECO:0000256" key="1">
    <source>
        <dbReference type="ARBA" id="ARBA00000085"/>
    </source>
</evidence>
<feature type="transmembrane region" description="Helical" evidence="6">
    <location>
        <begin position="300"/>
        <end position="322"/>
    </location>
</feature>
<comment type="catalytic activity">
    <reaction evidence="1">
        <text>ATP + protein L-histidine = ADP + protein N-phospho-L-histidine.</text>
        <dbReference type="EC" id="2.7.13.3"/>
    </reaction>
</comment>
<keyword evidence="3" id="KW-0597">Phosphoprotein</keyword>
<dbReference type="STRING" id="332977.SAMN05421740_10363"/>
<dbReference type="InterPro" id="IPR036890">
    <property type="entry name" value="HATPase_C_sf"/>
</dbReference>
<dbReference type="Pfam" id="PF00512">
    <property type="entry name" value="HisKA"/>
    <property type="match status" value="1"/>
</dbReference>
<dbReference type="Pfam" id="PF02518">
    <property type="entry name" value="HATPase_c"/>
    <property type="match status" value="1"/>
</dbReference>
<dbReference type="CDD" id="cd00075">
    <property type="entry name" value="HATPase"/>
    <property type="match status" value="1"/>
</dbReference>
<feature type="domain" description="Histidine kinase" evidence="7">
    <location>
        <begin position="341"/>
        <end position="555"/>
    </location>
</feature>
<evidence type="ECO:0000259" key="7">
    <source>
        <dbReference type="PROSITE" id="PS50109"/>
    </source>
</evidence>
<dbReference type="PROSITE" id="PS50109">
    <property type="entry name" value="HIS_KIN"/>
    <property type="match status" value="1"/>
</dbReference>
<dbReference type="PANTHER" id="PTHR43547">
    <property type="entry name" value="TWO-COMPONENT HISTIDINE KINASE"/>
    <property type="match status" value="1"/>
</dbReference>
<dbReference type="Gene3D" id="1.10.287.130">
    <property type="match status" value="1"/>
</dbReference>
<dbReference type="InterPro" id="IPR036097">
    <property type="entry name" value="HisK_dim/P_sf"/>
</dbReference>
<evidence type="ECO:0000256" key="5">
    <source>
        <dbReference type="ARBA" id="ARBA00022777"/>
    </source>
</evidence>
<evidence type="ECO:0000256" key="3">
    <source>
        <dbReference type="ARBA" id="ARBA00022553"/>
    </source>
</evidence>
<gene>
    <name evidence="8" type="ORF">SAMN05421740_10363</name>
</gene>
<dbReference type="InterPro" id="IPR004358">
    <property type="entry name" value="Sig_transdc_His_kin-like_C"/>
</dbReference>
<dbReference type="OrthoDB" id="921707at2"/>
<evidence type="ECO:0000256" key="6">
    <source>
        <dbReference type="SAM" id="Phobius"/>
    </source>
</evidence>
<dbReference type="SUPFAM" id="SSF47384">
    <property type="entry name" value="Homodimeric domain of signal transducing histidine kinase"/>
    <property type="match status" value="1"/>
</dbReference>
<keyword evidence="6" id="KW-0472">Membrane</keyword>
<evidence type="ECO:0000313" key="8">
    <source>
        <dbReference type="EMBL" id="SEK94814.1"/>
    </source>
</evidence>
<keyword evidence="5 8" id="KW-0418">Kinase</keyword>
<dbReference type="GO" id="GO:0000155">
    <property type="term" value="F:phosphorelay sensor kinase activity"/>
    <property type="evidence" value="ECO:0007669"/>
    <property type="project" value="InterPro"/>
</dbReference>
<keyword evidence="9" id="KW-1185">Reference proteome</keyword>
<protein>
    <recommendedName>
        <fullName evidence="2">histidine kinase</fullName>
        <ecNumber evidence="2">2.7.13.3</ecNumber>
    </recommendedName>
</protein>
<dbReference type="InterPro" id="IPR003661">
    <property type="entry name" value="HisK_dim/P_dom"/>
</dbReference>
<dbReference type="EC" id="2.7.13.3" evidence="2"/>
<dbReference type="InterPro" id="IPR003594">
    <property type="entry name" value="HATPase_dom"/>
</dbReference>
<evidence type="ECO:0000256" key="4">
    <source>
        <dbReference type="ARBA" id="ARBA00022679"/>
    </source>
</evidence>
<dbReference type="AlphaFoldDB" id="A0A1H7L7I9"/>
<keyword evidence="4" id="KW-0808">Transferase</keyword>
<keyword evidence="6" id="KW-1133">Transmembrane helix</keyword>
<evidence type="ECO:0000256" key="2">
    <source>
        <dbReference type="ARBA" id="ARBA00012438"/>
    </source>
</evidence>